<organism evidence="7 8">
    <name type="scientific">Allacma fusca</name>
    <dbReference type="NCBI Taxonomy" id="39272"/>
    <lineage>
        <taxon>Eukaryota</taxon>
        <taxon>Metazoa</taxon>
        <taxon>Ecdysozoa</taxon>
        <taxon>Arthropoda</taxon>
        <taxon>Hexapoda</taxon>
        <taxon>Collembola</taxon>
        <taxon>Symphypleona</taxon>
        <taxon>Sminthuridae</taxon>
        <taxon>Allacma</taxon>
    </lineage>
</organism>
<comment type="caution">
    <text evidence="7">The sequence shown here is derived from an EMBL/GenBank/DDBJ whole genome shotgun (WGS) entry which is preliminary data.</text>
</comment>
<evidence type="ECO:0000313" key="8">
    <source>
        <dbReference type="Proteomes" id="UP000708208"/>
    </source>
</evidence>
<reference evidence="7" key="1">
    <citation type="submission" date="2021-06" db="EMBL/GenBank/DDBJ databases">
        <authorList>
            <person name="Hodson N. C."/>
            <person name="Mongue J. A."/>
            <person name="Jaron S. K."/>
        </authorList>
    </citation>
    <scope>NUCLEOTIDE SEQUENCE</scope>
</reference>
<dbReference type="AlphaFoldDB" id="A0A8J2JS91"/>
<dbReference type="PANTHER" id="PTHR46481">
    <property type="entry name" value="ZINC FINGER BED DOMAIN-CONTAINING PROTEIN 4"/>
    <property type="match status" value="1"/>
</dbReference>
<dbReference type="EMBL" id="CAJVCH010119261">
    <property type="protein sequence ID" value="CAG7725246.1"/>
    <property type="molecule type" value="Genomic_DNA"/>
</dbReference>
<dbReference type="OrthoDB" id="2438421at2759"/>
<feature type="compositionally biased region" description="Acidic residues" evidence="6">
    <location>
        <begin position="9"/>
        <end position="24"/>
    </location>
</feature>
<evidence type="ECO:0000256" key="2">
    <source>
        <dbReference type="ARBA" id="ARBA00022723"/>
    </source>
</evidence>
<evidence type="ECO:0000313" key="7">
    <source>
        <dbReference type="EMBL" id="CAG7725246.1"/>
    </source>
</evidence>
<feature type="non-terminal residue" evidence="7">
    <location>
        <position position="1"/>
    </location>
</feature>
<dbReference type="Proteomes" id="UP000708208">
    <property type="component" value="Unassembled WGS sequence"/>
</dbReference>
<keyword evidence="4" id="KW-0862">Zinc</keyword>
<evidence type="ECO:0000256" key="3">
    <source>
        <dbReference type="ARBA" id="ARBA00022771"/>
    </source>
</evidence>
<evidence type="ECO:0000256" key="4">
    <source>
        <dbReference type="ARBA" id="ARBA00022833"/>
    </source>
</evidence>
<gene>
    <name evidence="7" type="ORF">AFUS01_LOCUS14213</name>
</gene>
<evidence type="ECO:0000256" key="1">
    <source>
        <dbReference type="ARBA" id="ARBA00004123"/>
    </source>
</evidence>
<dbReference type="PANTHER" id="PTHR46481:SF10">
    <property type="entry name" value="ZINC FINGER BED DOMAIN-CONTAINING PROTEIN 39"/>
    <property type="match status" value="1"/>
</dbReference>
<feature type="non-terminal residue" evidence="7">
    <location>
        <position position="320"/>
    </location>
</feature>
<evidence type="ECO:0000256" key="5">
    <source>
        <dbReference type="ARBA" id="ARBA00023242"/>
    </source>
</evidence>
<name>A0A8J2JS91_9HEXA</name>
<keyword evidence="5" id="KW-0539">Nucleus</keyword>
<keyword evidence="2" id="KW-0479">Metal-binding</keyword>
<protein>
    <submittedName>
        <fullName evidence="7">Uncharacterized protein</fullName>
    </submittedName>
</protein>
<feature type="region of interest" description="Disordered" evidence="6">
    <location>
        <begin position="1"/>
        <end position="24"/>
    </location>
</feature>
<proteinExistence type="predicted"/>
<comment type="subcellular location">
    <subcellularLocation>
        <location evidence="1">Nucleus</location>
    </subcellularLocation>
</comment>
<accession>A0A8J2JS91</accession>
<keyword evidence="3" id="KW-0863">Zinc-finger</keyword>
<sequence>SNMFAISTEDSDSSNDEDLNVEDETEEITFYCNSDSDEESDDDSGEIDIESSLAFTDQFHATLDGSIIHIRCTAHQLQLAMNKSLEDSDASDYLAYINSVIKYFTNNTVYLAKLRKLAGKGLLKKAETRWNYWVDALRRLAEDIVFDSARHLLEHAHKMANKGERRFIPRNLTKLDLKKIKEMVALLQPFADLTDTLQGDGVTSSILIPSIVSKLKLLNSVEEKYFANLKIEIATQIKIRFATIVTNPIYVLASALDPRIKLNTFKLKETGGLSLPTYVEAKRICDTFLKTEDIGTAEAHSQRKETQDCPNFLDVINNEA</sequence>
<dbReference type="InterPro" id="IPR052035">
    <property type="entry name" value="ZnF_BED_domain_contain"/>
</dbReference>
<keyword evidence="8" id="KW-1185">Reference proteome</keyword>
<dbReference type="GO" id="GO:0005634">
    <property type="term" value="C:nucleus"/>
    <property type="evidence" value="ECO:0007669"/>
    <property type="project" value="UniProtKB-SubCell"/>
</dbReference>
<evidence type="ECO:0000256" key="6">
    <source>
        <dbReference type="SAM" id="MobiDB-lite"/>
    </source>
</evidence>
<dbReference type="GO" id="GO:0008270">
    <property type="term" value="F:zinc ion binding"/>
    <property type="evidence" value="ECO:0007669"/>
    <property type="project" value="UniProtKB-KW"/>
</dbReference>